<dbReference type="NCBIfam" id="NF045659">
    <property type="entry name" value="DiMArgaseDdahMtb"/>
    <property type="match status" value="1"/>
</dbReference>
<keyword evidence="1" id="KW-0378">Hydrolase</keyword>
<reference evidence="1 2" key="1">
    <citation type="submission" date="2019-03" db="EMBL/GenBank/DDBJ databases">
        <title>Genomics of glacier-inhabiting Cryobacterium strains.</title>
        <authorList>
            <person name="Liu Q."/>
            <person name="Xin Y.-H."/>
        </authorList>
    </citation>
    <scope>NUCLEOTIDE SEQUENCE [LARGE SCALE GENOMIC DNA]</scope>
    <source>
        <strain evidence="1 2">Sr47</strain>
    </source>
</reference>
<dbReference type="GO" id="GO:0016990">
    <property type="term" value="F:arginine deiminase activity"/>
    <property type="evidence" value="ECO:0007669"/>
    <property type="project" value="TreeGrafter"/>
</dbReference>
<dbReference type="Pfam" id="PF19420">
    <property type="entry name" value="DDAH_eukar"/>
    <property type="match status" value="1"/>
</dbReference>
<dbReference type="Gene3D" id="3.75.10.10">
    <property type="entry name" value="L-arginine/glycine Amidinotransferase, Chain A"/>
    <property type="match status" value="1"/>
</dbReference>
<dbReference type="PANTHER" id="PTHR47271">
    <property type="entry name" value="ARGININE DEIMINASE"/>
    <property type="match status" value="1"/>
</dbReference>
<accession>A0A4R8UDB4</accession>
<sequence>MCRPEYFTVSYAINPFMHPDEPTDTALAVRQWDALRDVYRGLGHEVEFLAPVPGLVDMVFAANGGFTVDGRAYLASFAYPERRPEADSFRAWFAAHGFETHEPASVNEGEGDFAFAGGVILAGHGFRSTADSHTELARVFGREVLSLRLVDERFYHLDVALTVLDSAATGGPARIAYLPSAFDEAGQALLAQRFPDSIIVSEQEAAILALNSVSDGRNVVVAQDAHDYIAALAGAGYTPVPVDLSELLKSGGGVKCVSQELRR</sequence>
<dbReference type="EMBL" id="SOEZ01000054">
    <property type="protein sequence ID" value="TFB49979.1"/>
    <property type="molecule type" value="Genomic_DNA"/>
</dbReference>
<evidence type="ECO:0000313" key="1">
    <source>
        <dbReference type="EMBL" id="TFB49979.1"/>
    </source>
</evidence>
<keyword evidence="2" id="KW-1185">Reference proteome</keyword>
<dbReference type="SUPFAM" id="SSF55909">
    <property type="entry name" value="Pentein"/>
    <property type="match status" value="1"/>
</dbReference>
<dbReference type="OrthoDB" id="9814070at2"/>
<dbReference type="AlphaFoldDB" id="A0A4R8UDB4"/>
<name>A0A4R8UDB4_9MICO</name>
<protein>
    <submittedName>
        <fullName evidence="1">N-dimethylarginine dimethylaminohydrolase</fullName>
    </submittedName>
</protein>
<evidence type="ECO:0000313" key="2">
    <source>
        <dbReference type="Proteomes" id="UP000297866"/>
    </source>
</evidence>
<gene>
    <name evidence="1" type="ORF">E3O23_11150</name>
</gene>
<dbReference type="PANTHER" id="PTHR47271:SF2">
    <property type="entry name" value="ARGININE DEIMINASE"/>
    <property type="match status" value="1"/>
</dbReference>
<organism evidence="1 2">
    <name type="scientific">Cryobacterium tagatosivorans</name>
    <dbReference type="NCBI Taxonomy" id="1259199"/>
    <lineage>
        <taxon>Bacteria</taxon>
        <taxon>Bacillati</taxon>
        <taxon>Actinomycetota</taxon>
        <taxon>Actinomycetes</taxon>
        <taxon>Micrococcales</taxon>
        <taxon>Microbacteriaceae</taxon>
        <taxon>Cryobacterium</taxon>
    </lineage>
</organism>
<dbReference type="GO" id="GO:0019546">
    <property type="term" value="P:L-arginine deiminase pathway"/>
    <property type="evidence" value="ECO:0007669"/>
    <property type="project" value="TreeGrafter"/>
</dbReference>
<proteinExistence type="predicted"/>
<dbReference type="Proteomes" id="UP000297866">
    <property type="component" value="Unassembled WGS sequence"/>
</dbReference>
<comment type="caution">
    <text evidence="1">The sequence shown here is derived from an EMBL/GenBank/DDBJ whole genome shotgun (WGS) entry which is preliminary data.</text>
</comment>